<feature type="transmembrane region" description="Helical" evidence="9">
    <location>
        <begin position="374"/>
        <end position="391"/>
    </location>
</feature>
<evidence type="ECO:0000256" key="8">
    <source>
        <dbReference type="SAM" id="MobiDB-lite"/>
    </source>
</evidence>
<sequence>MTTTTLPSSARPAAAPRARHGAATARPAWQRPALAALLLLTAVLYLWRLGDSGTANGFYAAAVQAGTQSWKALLFGSLDAGNVITVDKPPASLWVMGLSGRIFGFNSWSLLVPQALAGVAAVALLYATVKRHFGAAAGLFAGAALALTPVAVLMFRFDNPDALLTLLLVAGAYCTTRAVQKASPAWLSLAATALGFAFLTKMLQGLLVVPGFALAYLIAAPTTLSRRFVHLLTAGAALVVSAGWYVALVALWPTSSRPYIGGSTNNSLLELALGYNGLGRILGGNGNRGGGGGGGGMQNAGFGGSTGITRLFGDSMGTEISWLLPAALIALLAGLWFTRRAPRTDLTRAALIVWGGWLFVSGIVFSYMSGTIHPYYTVALAPAIAALVAIGARELWRARAATVARLILAAMVFVTAAWDFTLLSRVSSWTPWLRWTVLIVGGAAAVAIAAGATAAAARRTAVIVALTATLTAFAGTSAWALATANQPHAGSIPSSGPSAASGFGGFGSPGGFANRGTGTAGFPGAGSATTSNADDLTTLLKSTTTKWAAATNGDQSAAELELSTGKSVIAIGGWDGSDPAPTLSWFQSAVSRGEIAYYVSGGRGGMGGGGNGDIATWVAANYTAETVGNTTVYKLTK</sequence>
<feature type="transmembrane region" description="Helical" evidence="9">
    <location>
        <begin position="403"/>
        <end position="420"/>
    </location>
</feature>
<feature type="transmembrane region" description="Helical" evidence="9">
    <location>
        <begin position="349"/>
        <end position="368"/>
    </location>
</feature>
<evidence type="ECO:0000256" key="2">
    <source>
        <dbReference type="ARBA" id="ARBA00022475"/>
    </source>
</evidence>
<feature type="transmembrane region" description="Helical" evidence="9">
    <location>
        <begin position="231"/>
        <end position="252"/>
    </location>
</feature>
<keyword evidence="4" id="KW-0808">Transferase</keyword>
<name>A0ABP8D8I9_9ACTN</name>
<dbReference type="InterPro" id="IPR050297">
    <property type="entry name" value="LipidA_mod_glycosyltrf_83"/>
</dbReference>
<organism evidence="12 13">
    <name type="scientific">Dactylosporangium darangshiense</name>
    <dbReference type="NCBI Taxonomy" id="579108"/>
    <lineage>
        <taxon>Bacteria</taxon>
        <taxon>Bacillati</taxon>
        <taxon>Actinomycetota</taxon>
        <taxon>Actinomycetes</taxon>
        <taxon>Micromonosporales</taxon>
        <taxon>Micromonosporaceae</taxon>
        <taxon>Dactylosporangium</taxon>
    </lineage>
</organism>
<evidence type="ECO:0000259" key="11">
    <source>
        <dbReference type="Pfam" id="PF24878"/>
    </source>
</evidence>
<feature type="transmembrane region" description="Helical" evidence="9">
    <location>
        <begin position="461"/>
        <end position="482"/>
    </location>
</feature>
<evidence type="ECO:0000256" key="3">
    <source>
        <dbReference type="ARBA" id="ARBA00022676"/>
    </source>
</evidence>
<gene>
    <name evidence="12" type="ORF">GCM10022255_036410</name>
</gene>
<feature type="transmembrane region" description="Helical" evidence="9">
    <location>
        <begin position="186"/>
        <end position="219"/>
    </location>
</feature>
<reference evidence="13" key="1">
    <citation type="journal article" date="2019" name="Int. J. Syst. Evol. Microbiol.">
        <title>The Global Catalogue of Microorganisms (GCM) 10K type strain sequencing project: providing services to taxonomists for standard genome sequencing and annotation.</title>
        <authorList>
            <consortium name="The Broad Institute Genomics Platform"/>
            <consortium name="The Broad Institute Genome Sequencing Center for Infectious Disease"/>
            <person name="Wu L."/>
            <person name="Ma J."/>
        </authorList>
    </citation>
    <scope>NUCLEOTIDE SEQUENCE [LARGE SCALE GENOMIC DNA]</scope>
    <source>
        <strain evidence="13">JCM 17441</strain>
    </source>
</reference>
<evidence type="ECO:0000256" key="1">
    <source>
        <dbReference type="ARBA" id="ARBA00004651"/>
    </source>
</evidence>
<accession>A0ABP8D8I9</accession>
<feature type="region of interest" description="Disordered" evidence="8">
    <location>
        <begin position="1"/>
        <end position="24"/>
    </location>
</feature>
<evidence type="ECO:0000256" key="7">
    <source>
        <dbReference type="ARBA" id="ARBA00023136"/>
    </source>
</evidence>
<evidence type="ECO:0000313" key="13">
    <source>
        <dbReference type="Proteomes" id="UP001500620"/>
    </source>
</evidence>
<dbReference type="InterPro" id="IPR038731">
    <property type="entry name" value="RgtA/B/C-like"/>
</dbReference>
<protein>
    <submittedName>
        <fullName evidence="12">Glycosyltransferase family 39 protein</fullName>
    </submittedName>
</protein>
<evidence type="ECO:0000313" key="12">
    <source>
        <dbReference type="EMBL" id="GAA4249975.1"/>
    </source>
</evidence>
<evidence type="ECO:0000256" key="5">
    <source>
        <dbReference type="ARBA" id="ARBA00022692"/>
    </source>
</evidence>
<feature type="transmembrane region" description="Helical" evidence="9">
    <location>
        <begin position="108"/>
        <end position="127"/>
    </location>
</feature>
<dbReference type="Proteomes" id="UP001500620">
    <property type="component" value="Unassembled WGS sequence"/>
</dbReference>
<keyword evidence="3" id="KW-0328">Glycosyltransferase</keyword>
<dbReference type="Pfam" id="PF24878">
    <property type="entry name" value="YkcB_C"/>
    <property type="match status" value="1"/>
</dbReference>
<evidence type="ECO:0000256" key="4">
    <source>
        <dbReference type="ARBA" id="ARBA00022679"/>
    </source>
</evidence>
<feature type="transmembrane region" description="Helical" evidence="9">
    <location>
        <begin position="320"/>
        <end position="337"/>
    </location>
</feature>
<dbReference type="PANTHER" id="PTHR33908:SF3">
    <property type="entry name" value="UNDECAPRENYL PHOSPHATE-ALPHA-4-AMINO-4-DEOXY-L-ARABINOSE ARABINOSYL TRANSFERASE"/>
    <property type="match status" value="1"/>
</dbReference>
<keyword evidence="6 9" id="KW-1133">Transmembrane helix</keyword>
<evidence type="ECO:0000259" key="10">
    <source>
        <dbReference type="Pfam" id="PF13231"/>
    </source>
</evidence>
<feature type="domain" description="Putative mannosyltransferase YkcA/B-like C-terminal" evidence="11">
    <location>
        <begin position="541"/>
        <end position="621"/>
    </location>
</feature>
<evidence type="ECO:0000256" key="6">
    <source>
        <dbReference type="ARBA" id="ARBA00022989"/>
    </source>
</evidence>
<comment type="caution">
    <text evidence="12">The sequence shown here is derived from an EMBL/GenBank/DDBJ whole genome shotgun (WGS) entry which is preliminary data.</text>
</comment>
<keyword evidence="13" id="KW-1185">Reference proteome</keyword>
<keyword evidence="7 9" id="KW-0472">Membrane</keyword>
<feature type="domain" description="Glycosyltransferase RgtA/B/C/D-like" evidence="10">
    <location>
        <begin position="87"/>
        <end position="241"/>
    </location>
</feature>
<dbReference type="RefSeq" id="WP_345128131.1">
    <property type="nucleotide sequence ID" value="NZ_BAABAT010000008.1"/>
</dbReference>
<feature type="transmembrane region" description="Helical" evidence="9">
    <location>
        <begin position="29"/>
        <end position="47"/>
    </location>
</feature>
<comment type="subcellular location">
    <subcellularLocation>
        <location evidence="1">Cell membrane</location>
        <topology evidence="1">Multi-pass membrane protein</topology>
    </subcellularLocation>
</comment>
<keyword evidence="2" id="KW-1003">Cell membrane</keyword>
<dbReference type="PANTHER" id="PTHR33908">
    <property type="entry name" value="MANNOSYLTRANSFERASE YKCB-RELATED"/>
    <property type="match status" value="1"/>
</dbReference>
<proteinExistence type="predicted"/>
<feature type="transmembrane region" description="Helical" evidence="9">
    <location>
        <begin position="133"/>
        <end position="155"/>
    </location>
</feature>
<keyword evidence="5 9" id="KW-0812">Transmembrane</keyword>
<evidence type="ECO:0000256" key="9">
    <source>
        <dbReference type="SAM" id="Phobius"/>
    </source>
</evidence>
<dbReference type="Pfam" id="PF13231">
    <property type="entry name" value="PMT_2"/>
    <property type="match status" value="1"/>
</dbReference>
<dbReference type="InterPro" id="IPR056785">
    <property type="entry name" value="YkcA/B-like_C"/>
</dbReference>
<dbReference type="EMBL" id="BAABAT010000008">
    <property type="protein sequence ID" value="GAA4249975.1"/>
    <property type="molecule type" value="Genomic_DNA"/>
</dbReference>
<feature type="transmembrane region" description="Helical" evidence="9">
    <location>
        <begin position="432"/>
        <end position="454"/>
    </location>
</feature>